<dbReference type="PANTHER" id="PTHR21016">
    <property type="entry name" value="BETA-AMYLOID BINDING PROTEIN-RELATED"/>
    <property type="match status" value="1"/>
</dbReference>
<feature type="region of interest" description="Disordered" evidence="8">
    <location>
        <begin position="1099"/>
        <end position="1152"/>
    </location>
</feature>
<dbReference type="eggNOG" id="KOG4272">
    <property type="taxonomic scope" value="Eukaryota"/>
</dbReference>
<dbReference type="EMBL" id="GL888417">
    <property type="protein sequence ID" value="EGI61248.1"/>
    <property type="molecule type" value="Genomic_DNA"/>
</dbReference>
<keyword evidence="7" id="KW-0325">Glycoprotein</keyword>
<evidence type="ECO:0000259" key="9">
    <source>
        <dbReference type="PROSITE" id="PS50940"/>
    </source>
</evidence>
<comment type="subcellular location">
    <subcellularLocation>
        <location evidence="1">Membrane</location>
        <topology evidence="1">Multi-pass membrane protein</topology>
    </subcellularLocation>
</comment>
<feature type="region of interest" description="Disordered" evidence="8">
    <location>
        <begin position="1061"/>
        <end position="1085"/>
    </location>
</feature>
<dbReference type="SMART" id="SM00494">
    <property type="entry name" value="ChtBD2"/>
    <property type="match status" value="2"/>
</dbReference>
<evidence type="ECO:0000256" key="4">
    <source>
        <dbReference type="ARBA" id="ARBA00022729"/>
    </source>
</evidence>
<accession>F4WX05</accession>
<feature type="region of interest" description="Disordered" evidence="8">
    <location>
        <begin position="519"/>
        <end position="546"/>
    </location>
</feature>
<feature type="region of interest" description="Disordered" evidence="8">
    <location>
        <begin position="965"/>
        <end position="1002"/>
    </location>
</feature>
<feature type="region of interest" description="Disordered" evidence="8">
    <location>
        <begin position="884"/>
        <end position="928"/>
    </location>
</feature>
<dbReference type="InParanoid" id="F4WX05"/>
<feature type="region of interest" description="Disordered" evidence="8">
    <location>
        <begin position="486"/>
        <end position="505"/>
    </location>
</feature>
<dbReference type="STRING" id="103372.F4WX05"/>
<keyword evidence="11" id="KW-1185">Reference proteome</keyword>
<evidence type="ECO:0000256" key="1">
    <source>
        <dbReference type="ARBA" id="ARBA00004141"/>
    </source>
</evidence>
<feature type="compositionally biased region" description="Polar residues" evidence="8">
    <location>
        <begin position="680"/>
        <end position="691"/>
    </location>
</feature>
<evidence type="ECO:0000256" key="3">
    <source>
        <dbReference type="ARBA" id="ARBA00022692"/>
    </source>
</evidence>
<dbReference type="Gene3D" id="2.170.140.10">
    <property type="entry name" value="Chitin binding domain"/>
    <property type="match status" value="1"/>
</dbReference>
<evidence type="ECO:0000256" key="2">
    <source>
        <dbReference type="ARBA" id="ARBA00008284"/>
    </source>
</evidence>
<feature type="compositionally biased region" description="Polar residues" evidence="8">
    <location>
        <begin position="785"/>
        <end position="817"/>
    </location>
</feature>
<dbReference type="GO" id="GO:0008061">
    <property type="term" value="F:chitin binding"/>
    <property type="evidence" value="ECO:0007669"/>
    <property type="project" value="InterPro"/>
</dbReference>
<feature type="compositionally biased region" description="Basic and acidic residues" evidence="8">
    <location>
        <begin position="1138"/>
        <end position="1152"/>
    </location>
</feature>
<name>F4WX05_ACREC</name>
<gene>
    <name evidence="10" type="ORF">G5I_10495</name>
</gene>
<feature type="region of interest" description="Disordered" evidence="8">
    <location>
        <begin position="780"/>
        <end position="817"/>
    </location>
</feature>
<evidence type="ECO:0000256" key="7">
    <source>
        <dbReference type="ARBA" id="ARBA00023180"/>
    </source>
</evidence>
<feature type="compositionally biased region" description="Polar residues" evidence="8">
    <location>
        <begin position="1061"/>
        <end position="1083"/>
    </location>
</feature>
<feature type="domain" description="Chitin-binding type-2" evidence="9">
    <location>
        <begin position="268"/>
        <end position="324"/>
    </location>
</feature>
<feature type="compositionally biased region" description="Polar residues" evidence="8">
    <location>
        <begin position="495"/>
        <end position="505"/>
    </location>
</feature>
<keyword evidence="4" id="KW-0732">Signal</keyword>
<feature type="compositionally biased region" description="Low complexity" evidence="8">
    <location>
        <begin position="914"/>
        <end position="927"/>
    </location>
</feature>
<dbReference type="Pfam" id="PF05154">
    <property type="entry name" value="TM2"/>
    <property type="match status" value="1"/>
</dbReference>
<dbReference type="PROSITE" id="PS50940">
    <property type="entry name" value="CHIT_BIND_II"/>
    <property type="match status" value="1"/>
</dbReference>
<dbReference type="AlphaFoldDB" id="F4WX05"/>
<dbReference type="Proteomes" id="UP000007755">
    <property type="component" value="Unassembled WGS sequence"/>
</dbReference>
<dbReference type="InterPro" id="IPR050932">
    <property type="entry name" value="TM2D1-3-like"/>
</dbReference>
<dbReference type="InterPro" id="IPR036508">
    <property type="entry name" value="Chitin-bd_dom_sf"/>
</dbReference>
<proteinExistence type="inferred from homology"/>
<keyword evidence="3" id="KW-0812">Transmembrane</keyword>
<organism evidence="11">
    <name type="scientific">Acromyrmex echinatior</name>
    <name type="common">Panamanian leafcutter ant</name>
    <name type="synonym">Acromyrmex octospinosus echinatior</name>
    <dbReference type="NCBI Taxonomy" id="103372"/>
    <lineage>
        <taxon>Eukaryota</taxon>
        <taxon>Metazoa</taxon>
        <taxon>Ecdysozoa</taxon>
        <taxon>Arthropoda</taxon>
        <taxon>Hexapoda</taxon>
        <taxon>Insecta</taxon>
        <taxon>Pterygota</taxon>
        <taxon>Neoptera</taxon>
        <taxon>Endopterygota</taxon>
        <taxon>Hymenoptera</taxon>
        <taxon>Apocrita</taxon>
        <taxon>Aculeata</taxon>
        <taxon>Formicoidea</taxon>
        <taxon>Formicidae</taxon>
        <taxon>Myrmicinae</taxon>
        <taxon>Acromyrmex</taxon>
    </lineage>
</organism>
<keyword evidence="5" id="KW-1133">Transmembrane helix</keyword>
<dbReference type="SUPFAM" id="SSF57625">
    <property type="entry name" value="Invertebrate chitin-binding proteins"/>
    <property type="match status" value="2"/>
</dbReference>
<evidence type="ECO:0000256" key="6">
    <source>
        <dbReference type="ARBA" id="ARBA00023136"/>
    </source>
</evidence>
<dbReference type="InterPro" id="IPR002557">
    <property type="entry name" value="Chitin-bd_dom"/>
</dbReference>
<evidence type="ECO:0000313" key="11">
    <source>
        <dbReference type="Proteomes" id="UP000007755"/>
    </source>
</evidence>
<dbReference type="PANTHER" id="PTHR21016:SF1">
    <property type="entry name" value="TM2 DOMAIN-CONTAINING PROTEIN 1"/>
    <property type="match status" value="1"/>
</dbReference>
<dbReference type="GO" id="GO:0016020">
    <property type="term" value="C:membrane"/>
    <property type="evidence" value="ECO:0007669"/>
    <property type="project" value="UniProtKB-SubCell"/>
</dbReference>
<sequence>MGQYICPHPDYDFIDPKTQQPRGCTKENKAKVLCLAADGLICTETKNNTFKKDIPCKWTNGYSFETSLLLSIFLGMFGIDRFYLGYPALGLLKLSTLGFLFLGQFADVILIATQIVGPADGSHYVMPYYGAGINIIRSNNFTYRYNDNTAVEPQIIRRRRAIRRANIHYCKFNQYYDQEEGRCLGVPGGGKVLHIENRQSCGINVLKPHCKSSLYYHICKRDKSILAQCANRQIFDNRLQRCVSYDSSNLTPSIIPPDDYTYYDHVRMPRCTRYGRFPVPGHCSMFYTCDTNGHRLHQSVFKCPQNTGYQVDRGVCNIVADCVNDNSVDTTVCVPDAPSENVESSRLDEAVDGNVKEISEILKESKANTHDPIVEKEENVNFKNFDDIITTPVNIIGSLSENNYNDNDMEESSNNASSLNPIKEDLISEGSDEKIMYSQTPNQLETLQKVSDEGQNEEDGSSLLNLRITSPLTTELDDTPHSIAEQYRNNEDSTESTPISDVSPNINEKMQDATTEQYKNNEDDIVSSSNLNTDSDDLYSAPTISNVPESTSIKDVSLNADEKMQDAITEQNRSNEDSTMMPSIFNADSTPTISNIPESSPISNVLPNIDEKMQDVITEQYENNEDSTLMSSNFNTDSVDQYSTPTISNVQESTPISDILPNINEKMQDAATEQYKSNEDSIVSPSNLNSDSVDLYSTPMSNVSEISPNSDVSPNVDEKMQDAIAEQNRNNEDSTMMPSNFDTDSVDSASPINNVPESSPISDVSPIVDEKMQDAIAEQNRNNEDSTMMPSNFDTDSVDSTSTINNVSESSPISDVSPNIDEEIQDAIPTQGHRNNEDYTMMPSNFNTDSVNQYTPPIVSNVAESSPISDTLSKIDEGMQDEATEQYRNDEDSVVTPSNFNTDSIDKYSAPTINNVPESSPSNVSPNIDEKMQDVITEEYRDNEDSIMTPSTLNTDTVNQYPALTVSNTSESSPISSTSSKIDEEMQDADTEQSRNNEDSTLMPLNSDLVDLYSAPTTSNISESSPISDMSSNLDEKMKDAITEEYGNNEDSIVTPSNFDTDSVNSASTINNVPESSPISGVSPNVDEKMQDTIVEQNKNNEDSTIMPSNFDTDSVDSASTINNVPESSSISDVSSNIDEKMQDATTEQDRI</sequence>
<feature type="compositionally biased region" description="Low complexity" evidence="8">
    <location>
        <begin position="1124"/>
        <end position="1137"/>
    </location>
</feature>
<dbReference type="InterPro" id="IPR007829">
    <property type="entry name" value="TM2"/>
</dbReference>
<protein>
    <submittedName>
        <fullName evidence="10">TM2 domain-containing protein</fullName>
    </submittedName>
</protein>
<feature type="region of interest" description="Disordered" evidence="8">
    <location>
        <begin position="728"/>
        <end position="766"/>
    </location>
</feature>
<dbReference type="GO" id="GO:0005576">
    <property type="term" value="C:extracellular region"/>
    <property type="evidence" value="ECO:0007669"/>
    <property type="project" value="InterPro"/>
</dbReference>
<feature type="compositionally biased region" description="Low complexity" evidence="8">
    <location>
        <begin position="965"/>
        <end position="980"/>
    </location>
</feature>
<evidence type="ECO:0000256" key="5">
    <source>
        <dbReference type="ARBA" id="ARBA00022989"/>
    </source>
</evidence>
<comment type="similarity">
    <text evidence="2">Belongs to the TM2 family.</text>
</comment>
<dbReference type="OrthoDB" id="7549418at2759"/>
<keyword evidence="6" id="KW-0472">Membrane</keyword>
<reference evidence="10" key="1">
    <citation type="submission" date="2011-02" db="EMBL/GenBank/DDBJ databases">
        <title>The genome of the leaf-cutting ant Acromyrmex echinatior suggests key adaptations to social evolution and fungus farming.</title>
        <authorList>
            <person name="Nygaard S."/>
            <person name="Zhang G."/>
        </authorList>
    </citation>
    <scope>NUCLEOTIDE SEQUENCE</scope>
</reference>
<feature type="compositionally biased region" description="Polar residues" evidence="8">
    <location>
        <begin position="733"/>
        <end position="762"/>
    </location>
</feature>
<feature type="compositionally biased region" description="Polar residues" evidence="8">
    <location>
        <begin position="1099"/>
        <end position="1123"/>
    </location>
</feature>
<feature type="region of interest" description="Disordered" evidence="8">
    <location>
        <begin position="671"/>
        <end position="691"/>
    </location>
</feature>
<evidence type="ECO:0000256" key="8">
    <source>
        <dbReference type="SAM" id="MobiDB-lite"/>
    </source>
</evidence>
<evidence type="ECO:0000313" key="10">
    <source>
        <dbReference type="EMBL" id="EGI61248.1"/>
    </source>
</evidence>